<dbReference type="STRING" id="385682.SAMN05444380_11345"/>
<dbReference type="GO" id="GO:0003677">
    <property type="term" value="F:DNA binding"/>
    <property type="evidence" value="ECO:0007669"/>
    <property type="project" value="InterPro"/>
</dbReference>
<sequence>MTSIQFTNRLLGLQDKLLYFALSLTSNDEDAHDLLQETILKALTYRNQFVANTNFKAWVFTIMKNTFINNYRRNQKTRNTFDGSDDAFKHAYKQNYTSETPEMVHSVMEMNKYIEQLSDEFRIPFKMHTDGYKYKEIAEELDLPIGTVKSRIFFTRKKLQEMLRDREGSYAV</sequence>
<dbReference type="InterPro" id="IPR014284">
    <property type="entry name" value="RNA_pol_sigma-70_dom"/>
</dbReference>
<dbReference type="GO" id="GO:0006352">
    <property type="term" value="P:DNA-templated transcription initiation"/>
    <property type="evidence" value="ECO:0007669"/>
    <property type="project" value="InterPro"/>
</dbReference>
<dbReference type="GO" id="GO:0016987">
    <property type="term" value="F:sigma factor activity"/>
    <property type="evidence" value="ECO:0007669"/>
    <property type="project" value="UniProtKB-KW"/>
</dbReference>
<evidence type="ECO:0000256" key="2">
    <source>
        <dbReference type="ARBA" id="ARBA00023015"/>
    </source>
</evidence>
<dbReference type="InterPro" id="IPR039425">
    <property type="entry name" value="RNA_pol_sigma-70-like"/>
</dbReference>
<dbReference type="RefSeq" id="WP_010528091.1">
    <property type="nucleotide sequence ID" value="NZ_AFSL01000072.1"/>
</dbReference>
<dbReference type="InterPro" id="IPR007627">
    <property type="entry name" value="RNA_pol_sigma70_r2"/>
</dbReference>
<dbReference type="InterPro" id="IPR013249">
    <property type="entry name" value="RNA_pol_sigma70_r4_t2"/>
</dbReference>
<name>A0A1I2BFU0_9BACT</name>
<evidence type="ECO:0000313" key="7">
    <source>
        <dbReference type="EMBL" id="SFE54919.1"/>
    </source>
</evidence>
<dbReference type="Gene3D" id="1.10.1740.10">
    <property type="match status" value="1"/>
</dbReference>
<dbReference type="PANTHER" id="PTHR43133:SF25">
    <property type="entry name" value="RNA POLYMERASE SIGMA FACTOR RFAY-RELATED"/>
    <property type="match status" value="1"/>
</dbReference>
<dbReference type="Proteomes" id="UP000181976">
    <property type="component" value="Unassembled WGS sequence"/>
</dbReference>
<keyword evidence="8" id="KW-1185">Reference proteome</keyword>
<evidence type="ECO:0000259" key="6">
    <source>
        <dbReference type="Pfam" id="PF08281"/>
    </source>
</evidence>
<dbReference type="Pfam" id="PF04542">
    <property type="entry name" value="Sigma70_r2"/>
    <property type="match status" value="1"/>
</dbReference>
<dbReference type="SUPFAM" id="SSF88659">
    <property type="entry name" value="Sigma3 and sigma4 domains of RNA polymerase sigma factors"/>
    <property type="match status" value="1"/>
</dbReference>
<dbReference type="eggNOG" id="COG1595">
    <property type="taxonomic scope" value="Bacteria"/>
</dbReference>
<dbReference type="Pfam" id="PF08281">
    <property type="entry name" value="Sigma70_r4_2"/>
    <property type="match status" value="1"/>
</dbReference>
<evidence type="ECO:0000313" key="8">
    <source>
        <dbReference type="Proteomes" id="UP000181976"/>
    </source>
</evidence>
<keyword evidence="4" id="KW-0804">Transcription</keyword>
<dbReference type="SUPFAM" id="SSF88946">
    <property type="entry name" value="Sigma2 domain of RNA polymerase sigma factors"/>
    <property type="match status" value="1"/>
</dbReference>
<evidence type="ECO:0000256" key="1">
    <source>
        <dbReference type="ARBA" id="ARBA00010641"/>
    </source>
</evidence>
<comment type="similarity">
    <text evidence="1">Belongs to the sigma-70 factor family. ECF subfamily.</text>
</comment>
<dbReference type="PANTHER" id="PTHR43133">
    <property type="entry name" value="RNA POLYMERASE ECF-TYPE SIGMA FACTO"/>
    <property type="match status" value="1"/>
</dbReference>
<evidence type="ECO:0000259" key="5">
    <source>
        <dbReference type="Pfam" id="PF04542"/>
    </source>
</evidence>
<keyword evidence="2" id="KW-0805">Transcription regulation</keyword>
<dbReference type="InterPro" id="IPR013325">
    <property type="entry name" value="RNA_pol_sigma_r2"/>
</dbReference>
<evidence type="ECO:0000256" key="3">
    <source>
        <dbReference type="ARBA" id="ARBA00023082"/>
    </source>
</evidence>
<feature type="domain" description="RNA polymerase sigma factor 70 region 4 type 2" evidence="6">
    <location>
        <begin position="112"/>
        <end position="159"/>
    </location>
</feature>
<proteinExistence type="inferred from homology"/>
<dbReference type="NCBIfam" id="TIGR02937">
    <property type="entry name" value="sigma70-ECF"/>
    <property type="match status" value="1"/>
</dbReference>
<gene>
    <name evidence="7" type="ORF">SAMN05444380_11345</name>
</gene>
<dbReference type="OrthoDB" id="9803470at2"/>
<organism evidence="7 8">
    <name type="scientific">Thermophagus xiamenensis</name>
    <dbReference type="NCBI Taxonomy" id="385682"/>
    <lineage>
        <taxon>Bacteria</taxon>
        <taxon>Pseudomonadati</taxon>
        <taxon>Bacteroidota</taxon>
        <taxon>Bacteroidia</taxon>
        <taxon>Marinilabiliales</taxon>
        <taxon>Marinilabiliaceae</taxon>
        <taxon>Thermophagus</taxon>
    </lineage>
</organism>
<keyword evidence="3" id="KW-0731">Sigma factor</keyword>
<evidence type="ECO:0000256" key="4">
    <source>
        <dbReference type="ARBA" id="ARBA00023163"/>
    </source>
</evidence>
<protein>
    <submittedName>
        <fullName evidence="7">RNA polymerase sigma-70 factor, ECF subfamily</fullName>
    </submittedName>
</protein>
<dbReference type="AlphaFoldDB" id="A0A1I2BFU0"/>
<feature type="domain" description="RNA polymerase sigma-70 region 2" evidence="5">
    <location>
        <begin position="14"/>
        <end position="76"/>
    </location>
</feature>
<dbReference type="InterPro" id="IPR013324">
    <property type="entry name" value="RNA_pol_sigma_r3/r4-like"/>
</dbReference>
<dbReference type="Gene3D" id="1.10.10.10">
    <property type="entry name" value="Winged helix-like DNA-binding domain superfamily/Winged helix DNA-binding domain"/>
    <property type="match status" value="1"/>
</dbReference>
<accession>A0A1I2BFU0</accession>
<dbReference type="InParanoid" id="A0A1I2BFU0"/>
<dbReference type="EMBL" id="FONA01000013">
    <property type="protein sequence ID" value="SFE54919.1"/>
    <property type="molecule type" value="Genomic_DNA"/>
</dbReference>
<dbReference type="InterPro" id="IPR036388">
    <property type="entry name" value="WH-like_DNA-bd_sf"/>
</dbReference>
<reference evidence="7 8" key="1">
    <citation type="submission" date="2016-10" db="EMBL/GenBank/DDBJ databases">
        <authorList>
            <person name="de Groot N.N."/>
        </authorList>
    </citation>
    <scope>NUCLEOTIDE SEQUENCE [LARGE SCALE GENOMIC DNA]</scope>
    <source>
        <strain evidence="7 8">DSM 19012</strain>
    </source>
</reference>